<feature type="compositionally biased region" description="Polar residues" evidence="1">
    <location>
        <begin position="104"/>
        <end position="116"/>
    </location>
</feature>
<organism evidence="2 3">
    <name type="scientific">Colletotrichum noveboracense</name>
    <dbReference type="NCBI Taxonomy" id="2664923"/>
    <lineage>
        <taxon>Eukaryota</taxon>
        <taxon>Fungi</taxon>
        <taxon>Dikarya</taxon>
        <taxon>Ascomycota</taxon>
        <taxon>Pezizomycotina</taxon>
        <taxon>Sordariomycetes</taxon>
        <taxon>Hypocreomycetidae</taxon>
        <taxon>Glomerellales</taxon>
        <taxon>Glomerellaceae</taxon>
        <taxon>Colletotrichum</taxon>
        <taxon>Colletotrichum gloeosporioides species complex</taxon>
    </lineage>
</organism>
<feature type="compositionally biased region" description="Basic and acidic residues" evidence="1">
    <location>
        <begin position="121"/>
        <end position="130"/>
    </location>
</feature>
<dbReference type="EMBL" id="CAMGZC010001459">
    <property type="protein sequence ID" value="CAI0652853.1"/>
    <property type="molecule type" value="Genomic_DNA"/>
</dbReference>
<reference evidence="2" key="1">
    <citation type="submission" date="2022-08" db="EMBL/GenBank/DDBJ databases">
        <authorList>
            <person name="Giroux E."/>
            <person name="Giroux E."/>
        </authorList>
    </citation>
    <scope>NUCLEOTIDE SEQUENCE</scope>
    <source>
        <strain evidence="2">H1091258</strain>
    </source>
</reference>
<evidence type="ECO:0000313" key="2">
    <source>
        <dbReference type="EMBL" id="CAI0652853.1"/>
    </source>
</evidence>
<name>A0A9W4S2V9_9PEZI</name>
<dbReference type="AlphaFoldDB" id="A0A9W4S2V9"/>
<feature type="region of interest" description="Disordered" evidence="1">
    <location>
        <begin position="68"/>
        <end position="130"/>
    </location>
</feature>
<protein>
    <submittedName>
        <fullName evidence="2">Uncharacterized protein</fullName>
    </submittedName>
</protein>
<accession>A0A9W4S2V9</accession>
<dbReference type="Proteomes" id="UP001152533">
    <property type="component" value="Unassembled WGS sequence"/>
</dbReference>
<comment type="caution">
    <text evidence="2">The sequence shown here is derived from an EMBL/GenBank/DDBJ whole genome shotgun (WGS) entry which is preliminary data.</text>
</comment>
<feature type="compositionally biased region" description="Basic and acidic residues" evidence="1">
    <location>
        <begin position="272"/>
        <end position="281"/>
    </location>
</feature>
<evidence type="ECO:0000256" key="1">
    <source>
        <dbReference type="SAM" id="MobiDB-lite"/>
    </source>
</evidence>
<sequence>MSTSSVSMLSASTSTVDNHKLHVMAYAALMPHEEKASTAEVVAAAEALFSFDKSPDFCKPFWETTIKPSTAKENAPKNANGRTPLPLAPSERRLQSSKPAAMSETATKSSAASQDAFQPERAAEPKRETKLETAPAYVAVPQHTPQAPSEEAVEPELKKAADKKDRVPCFCSKCNGRRKPVSQHTITEHARAEEYHRNGEEKIDKCEKCRKFDRPCVAVGDGPCSSCTWIKEKCPRDHGIAPPDGNVLGQSTEVMVGETQQKATKPKQAKRKALEPMEGPKKAQKLTGGRRLTFAENVKVEPRQPSVSPYSVKATDGGDNIPVVGAPPNPCMWTAVNS</sequence>
<proteinExistence type="predicted"/>
<keyword evidence="3" id="KW-1185">Reference proteome</keyword>
<gene>
    <name evidence="2" type="ORF">CGXH109_LOCUS121414</name>
</gene>
<evidence type="ECO:0000313" key="3">
    <source>
        <dbReference type="Proteomes" id="UP001152533"/>
    </source>
</evidence>
<feature type="region of interest" description="Disordered" evidence="1">
    <location>
        <begin position="258"/>
        <end position="327"/>
    </location>
</feature>